<comment type="caution">
    <text evidence="1">The sequence shown here is derived from an EMBL/GenBank/DDBJ whole genome shotgun (WGS) entry which is preliminary data.</text>
</comment>
<dbReference type="RefSeq" id="WP_173729882.1">
    <property type="nucleotide sequence ID" value="NZ_JABTTE010000002.1"/>
</dbReference>
<name>A0A8J8GEC3_9BACI</name>
<dbReference type="EMBL" id="JABTTE010000002">
    <property type="protein sequence ID" value="NSL50690.1"/>
    <property type="molecule type" value="Genomic_DNA"/>
</dbReference>
<dbReference type="Proteomes" id="UP000625804">
    <property type="component" value="Unassembled WGS sequence"/>
</dbReference>
<proteinExistence type="predicted"/>
<organism evidence="1 2">
    <name type="scientific">Calidifontibacillus erzurumensis</name>
    <dbReference type="NCBI Taxonomy" id="2741433"/>
    <lineage>
        <taxon>Bacteria</taxon>
        <taxon>Bacillati</taxon>
        <taxon>Bacillota</taxon>
        <taxon>Bacilli</taxon>
        <taxon>Bacillales</taxon>
        <taxon>Bacillaceae</taxon>
        <taxon>Calidifontibacillus/Schinkia group</taxon>
        <taxon>Calidifontibacillus</taxon>
    </lineage>
</organism>
<keyword evidence="2" id="KW-1185">Reference proteome</keyword>
<evidence type="ECO:0000313" key="1">
    <source>
        <dbReference type="EMBL" id="NSL50690.1"/>
    </source>
</evidence>
<reference evidence="1" key="1">
    <citation type="submission" date="2020-06" db="EMBL/GenBank/DDBJ databases">
        <title>A novel thermopfilic bacterium from Erzurum, Turkey.</title>
        <authorList>
            <person name="Adiguzel A."/>
            <person name="Ay H."/>
            <person name="Baltaci M.O."/>
        </authorList>
    </citation>
    <scope>NUCLEOTIDE SEQUENCE</scope>
    <source>
        <strain evidence="1">P2</strain>
    </source>
</reference>
<accession>A0A8J8GEC3</accession>
<protein>
    <submittedName>
        <fullName evidence="1">Uncharacterized protein</fullName>
    </submittedName>
</protein>
<gene>
    <name evidence="1" type="ORF">HR057_02800</name>
</gene>
<sequence>MAKNNKKTESAYNNRKIICFQTKKEQLQRKFHIEVKQLIDELMDRKQQTVAWLLYYSMKDQYPLDAVGFCLELWCNYCDEIDPIIDDERKYAASIELFVSKLLNRKEESKFDILYKYGLHKMYDPLTIKI</sequence>
<dbReference type="AlphaFoldDB" id="A0A8J8GEC3"/>
<evidence type="ECO:0000313" key="2">
    <source>
        <dbReference type="Proteomes" id="UP000625804"/>
    </source>
</evidence>